<reference evidence="5 6" key="1">
    <citation type="submission" date="2021-03" db="EMBL/GenBank/DDBJ databases">
        <title>Whole genome shotgun sequence of Actinoplanes toevensis NBRC 105298.</title>
        <authorList>
            <person name="Komaki H."/>
            <person name="Tamura T."/>
        </authorList>
    </citation>
    <scope>NUCLEOTIDE SEQUENCE [LARGE SCALE GENOMIC DNA]</scope>
    <source>
        <strain evidence="5 6">NBRC 105298</strain>
    </source>
</reference>
<evidence type="ECO:0000256" key="1">
    <source>
        <dbReference type="ARBA" id="ARBA00023015"/>
    </source>
</evidence>
<dbReference type="InterPro" id="IPR016032">
    <property type="entry name" value="Sig_transdc_resp-reg_C-effctor"/>
</dbReference>
<dbReference type="PANTHER" id="PTHR44688:SF16">
    <property type="entry name" value="DNA-BINDING TRANSCRIPTIONAL ACTIVATOR DEVR_DOSR"/>
    <property type="match status" value="1"/>
</dbReference>
<dbReference type="AlphaFoldDB" id="A0A919T5B1"/>
<dbReference type="Pfam" id="PF00196">
    <property type="entry name" value="GerE"/>
    <property type="match status" value="1"/>
</dbReference>
<dbReference type="SUPFAM" id="SSF46894">
    <property type="entry name" value="C-terminal effector domain of the bipartite response regulators"/>
    <property type="match status" value="1"/>
</dbReference>
<evidence type="ECO:0000313" key="5">
    <source>
        <dbReference type="EMBL" id="GIM89634.1"/>
    </source>
</evidence>
<evidence type="ECO:0000256" key="3">
    <source>
        <dbReference type="ARBA" id="ARBA00023163"/>
    </source>
</evidence>
<comment type="caution">
    <text evidence="5">The sequence shown here is derived from an EMBL/GenBank/DDBJ whole genome shotgun (WGS) entry which is preliminary data.</text>
</comment>
<dbReference type="PANTHER" id="PTHR44688">
    <property type="entry name" value="DNA-BINDING TRANSCRIPTIONAL ACTIVATOR DEVR_DOSR"/>
    <property type="match status" value="1"/>
</dbReference>
<dbReference type="InterPro" id="IPR036388">
    <property type="entry name" value="WH-like_DNA-bd_sf"/>
</dbReference>
<organism evidence="5 6">
    <name type="scientific">Paractinoplanes toevensis</name>
    <dbReference type="NCBI Taxonomy" id="571911"/>
    <lineage>
        <taxon>Bacteria</taxon>
        <taxon>Bacillati</taxon>
        <taxon>Actinomycetota</taxon>
        <taxon>Actinomycetes</taxon>
        <taxon>Micromonosporales</taxon>
        <taxon>Micromonosporaceae</taxon>
        <taxon>Paractinoplanes</taxon>
    </lineage>
</organism>
<feature type="domain" description="HTH luxR-type" evidence="4">
    <location>
        <begin position="35"/>
        <end position="98"/>
    </location>
</feature>
<dbReference type="Proteomes" id="UP000677082">
    <property type="component" value="Unassembled WGS sequence"/>
</dbReference>
<keyword evidence="1" id="KW-0805">Transcription regulation</keyword>
<gene>
    <name evidence="5" type="ORF">Ato02nite_014270</name>
</gene>
<dbReference type="CDD" id="cd06170">
    <property type="entry name" value="LuxR_C_like"/>
    <property type="match status" value="1"/>
</dbReference>
<dbReference type="InterPro" id="IPR000792">
    <property type="entry name" value="Tscrpt_reg_LuxR_C"/>
</dbReference>
<evidence type="ECO:0000256" key="2">
    <source>
        <dbReference type="ARBA" id="ARBA00023125"/>
    </source>
</evidence>
<dbReference type="SMART" id="SM00421">
    <property type="entry name" value="HTH_LUXR"/>
    <property type="match status" value="1"/>
</dbReference>
<dbReference type="GO" id="GO:0003677">
    <property type="term" value="F:DNA binding"/>
    <property type="evidence" value="ECO:0007669"/>
    <property type="project" value="UniProtKB-KW"/>
</dbReference>
<evidence type="ECO:0000259" key="4">
    <source>
        <dbReference type="PROSITE" id="PS50043"/>
    </source>
</evidence>
<name>A0A919T5B1_9ACTN</name>
<proteinExistence type="predicted"/>
<dbReference type="EMBL" id="BOQN01000017">
    <property type="protein sequence ID" value="GIM89634.1"/>
    <property type="molecule type" value="Genomic_DNA"/>
</dbReference>
<dbReference type="Gene3D" id="1.10.10.10">
    <property type="entry name" value="Winged helix-like DNA-binding domain superfamily/Winged helix DNA-binding domain"/>
    <property type="match status" value="1"/>
</dbReference>
<dbReference type="GO" id="GO:0006355">
    <property type="term" value="P:regulation of DNA-templated transcription"/>
    <property type="evidence" value="ECO:0007669"/>
    <property type="project" value="InterPro"/>
</dbReference>
<keyword evidence="6" id="KW-1185">Reference proteome</keyword>
<accession>A0A919T5B1</accession>
<keyword evidence="2" id="KW-0238">DNA-binding</keyword>
<keyword evidence="3" id="KW-0804">Transcription</keyword>
<protein>
    <recommendedName>
        <fullName evidence="4">HTH luxR-type domain-containing protein</fullName>
    </recommendedName>
</protein>
<evidence type="ECO:0000313" key="6">
    <source>
        <dbReference type="Proteomes" id="UP000677082"/>
    </source>
</evidence>
<sequence length="101" mass="11024">MKKPNPTGTDDVRARLAGLSPSARHLLQATTALPSPFRPARLSALEVAQLVGLALTNQQIAGRLGRSPHTVNFHLRQIFRKLGVASRVELVLLLGRREATR</sequence>
<dbReference type="PROSITE" id="PS50043">
    <property type="entry name" value="HTH_LUXR_2"/>
    <property type="match status" value="1"/>
</dbReference>